<dbReference type="GO" id="GO:0006397">
    <property type="term" value="P:mRNA processing"/>
    <property type="evidence" value="ECO:0007669"/>
    <property type="project" value="UniProtKB-KW"/>
</dbReference>
<name>A0A834L927_RHOSS</name>
<evidence type="ECO:0000256" key="3">
    <source>
        <dbReference type="ARBA" id="ARBA00022490"/>
    </source>
</evidence>
<dbReference type="SMART" id="SM01199">
    <property type="entry name" value="FDF"/>
    <property type="match status" value="1"/>
</dbReference>
<dbReference type="PROSITE" id="PS52002">
    <property type="entry name" value="SM"/>
    <property type="match status" value="1"/>
</dbReference>
<dbReference type="CDD" id="cd01736">
    <property type="entry name" value="LSm14_N"/>
    <property type="match status" value="1"/>
</dbReference>
<dbReference type="GO" id="GO:0034063">
    <property type="term" value="P:stress granule assembly"/>
    <property type="evidence" value="ECO:0007669"/>
    <property type="project" value="TreeGrafter"/>
</dbReference>
<dbReference type="PANTHER" id="PTHR13586:SF23">
    <property type="entry name" value="DECAPPING 5-LIKE PROTEIN-RELATED"/>
    <property type="match status" value="1"/>
</dbReference>
<keyword evidence="3" id="KW-0963">Cytoplasm</keyword>
<feature type="domain" description="DFDF" evidence="9">
    <location>
        <begin position="545"/>
        <end position="581"/>
    </location>
</feature>
<evidence type="ECO:0000313" key="12">
    <source>
        <dbReference type="EMBL" id="KAF7128150.1"/>
    </source>
</evidence>
<dbReference type="SUPFAM" id="SSF50182">
    <property type="entry name" value="Sm-like ribonucleoproteins"/>
    <property type="match status" value="1"/>
</dbReference>
<dbReference type="SMART" id="SM01271">
    <property type="entry name" value="LSM14"/>
    <property type="match status" value="1"/>
</dbReference>
<dbReference type="PANTHER" id="PTHR13586">
    <property type="entry name" value="SCD6 PROTEIN-RELATED"/>
    <property type="match status" value="1"/>
</dbReference>
<dbReference type="InterPro" id="IPR025761">
    <property type="entry name" value="FFD_box"/>
</dbReference>
<dbReference type="GO" id="GO:0003729">
    <property type="term" value="F:mRNA binding"/>
    <property type="evidence" value="ECO:0007669"/>
    <property type="project" value="TreeGrafter"/>
</dbReference>
<dbReference type="InterPro" id="IPR010920">
    <property type="entry name" value="LSM_dom_sf"/>
</dbReference>
<dbReference type="FunFam" id="2.30.30.100:FF:000033">
    <property type="entry name" value="Trailer hitch, isoform C"/>
    <property type="match status" value="1"/>
</dbReference>
<dbReference type="InterPro" id="IPR025762">
    <property type="entry name" value="DFDF"/>
</dbReference>
<sequence length="715" mass="78116">MSNESAENFPSSFSPPPPPPSSSVPSSSSSIDSYIGSFISLTSKYEIRYEGVLYSLNPQDSTLALTSVRSYGTEGRKKDGPQIPPSDRVYEYIMFRGSDIKDLQVKSSPPAQKEELIQNDPAIIQSHSWLSPSSSSEPVSADGGNFTQVSSYQKPSVLTNAAYPGALPSLYQSGTPTAPLQATQNGNVASLAMPTYWPGYSGTSSTIPYASQQPNPLPPVSVTTPSLPVAMQNLSQPSAASASINMGFTHPSNNNSNYVHLNSTPTLSPEQHPTSSSVPSFLSVKPSLPSPAFLTANRLAASPSLSSRQDMSAIEAPSIGKAGSDSVPGLSFQSLPYSASSAAESRLSSLLGTPALLTPNQLAHPRSPLLPSIHNPYLDRKDMVAMNPTPNLSSSIATSAVQAPLLPLPHTAQQVLEKRTEQEVKITFWCQGRVVVNGSCSHYLSLVVCWCGDWWWGPDQWVPHSFLDLDKISFDPTSLPSDSVPQKLHKAASNLFGMLKRTMQYRNPQKWVWLLFASKKQCYWKSDLHADASTVLFHELCHQFAGSESILAFTEEFDFEAMNEKFKKDEVWGYLGGGRQRDKAEGMEDNAVNQNLGHEGRYGSAPNLDPNVAYITPVLKAILCFFSVQPAYKKDEFFDTISCNSLARGPRNDQNRFPGRMKHDTETFGNVHQRPHLGYGGYGAGGRGENYHASNNNWERRYNYGGRGRGGIWRI</sequence>
<dbReference type="InterPro" id="IPR047575">
    <property type="entry name" value="Sm"/>
</dbReference>
<dbReference type="Pfam" id="PF12701">
    <property type="entry name" value="LSM14"/>
    <property type="match status" value="1"/>
</dbReference>
<feature type="compositionally biased region" description="Polar residues" evidence="8">
    <location>
        <begin position="262"/>
        <end position="280"/>
    </location>
</feature>
<dbReference type="InterPro" id="IPR025609">
    <property type="entry name" value="Lsm14-like_N"/>
</dbReference>
<gene>
    <name evidence="12" type="ORF">RHSIM_Rhsim11G0037800</name>
</gene>
<reference evidence="12" key="1">
    <citation type="submission" date="2019-11" db="EMBL/GenBank/DDBJ databases">
        <authorList>
            <person name="Liu Y."/>
            <person name="Hou J."/>
            <person name="Li T.-Q."/>
            <person name="Guan C.-H."/>
            <person name="Wu X."/>
            <person name="Wu H.-Z."/>
            <person name="Ling F."/>
            <person name="Zhang R."/>
            <person name="Shi X.-G."/>
            <person name="Ren J.-P."/>
            <person name="Chen E.-F."/>
            <person name="Sun J.-M."/>
        </authorList>
    </citation>
    <scope>NUCLEOTIDE SEQUENCE</scope>
    <source>
        <strain evidence="12">Adult_tree_wgs_1</strain>
        <tissue evidence="12">Leaves</tissue>
    </source>
</reference>
<feature type="compositionally biased region" description="Pro residues" evidence="8">
    <location>
        <begin position="13"/>
        <end position="22"/>
    </location>
</feature>
<feature type="short sequence motif" description="FFD box" evidence="7">
    <location>
        <begin position="630"/>
        <end position="645"/>
    </location>
</feature>
<dbReference type="EMBL" id="WJXA01000011">
    <property type="protein sequence ID" value="KAF7128150.1"/>
    <property type="molecule type" value="Genomic_DNA"/>
</dbReference>
<feature type="domain" description="Sm" evidence="11">
    <location>
        <begin position="26"/>
        <end position="109"/>
    </location>
</feature>
<protein>
    <submittedName>
        <fullName evidence="12">Uncharacterized protein</fullName>
    </submittedName>
</protein>
<evidence type="ECO:0000256" key="8">
    <source>
        <dbReference type="SAM" id="MobiDB-lite"/>
    </source>
</evidence>
<comment type="similarity">
    <text evidence="2">Belongs to the LSM14 family.</text>
</comment>
<evidence type="ECO:0000259" key="9">
    <source>
        <dbReference type="PROSITE" id="PS51512"/>
    </source>
</evidence>
<comment type="subcellular location">
    <subcellularLocation>
        <location evidence="1">Cytoplasm</location>
        <location evidence="1">P-body</location>
    </subcellularLocation>
</comment>
<comment type="caution">
    <text evidence="12">The sequence shown here is derived from an EMBL/GenBank/DDBJ whole genome shotgun (WGS) entry which is preliminary data.</text>
</comment>
<dbReference type="Pfam" id="PF09532">
    <property type="entry name" value="FDF"/>
    <property type="match status" value="1"/>
</dbReference>
<evidence type="ECO:0000259" key="11">
    <source>
        <dbReference type="PROSITE" id="PS52002"/>
    </source>
</evidence>
<dbReference type="InterPro" id="IPR019050">
    <property type="entry name" value="FDF_dom"/>
</dbReference>
<evidence type="ECO:0000256" key="5">
    <source>
        <dbReference type="ARBA" id="ARBA00022664"/>
    </source>
</evidence>
<dbReference type="PROSITE" id="PS51513">
    <property type="entry name" value="FFD"/>
    <property type="match status" value="1"/>
</dbReference>
<dbReference type="Gene3D" id="2.30.30.100">
    <property type="match status" value="1"/>
</dbReference>
<dbReference type="Proteomes" id="UP000626092">
    <property type="component" value="Unassembled WGS sequence"/>
</dbReference>
<dbReference type="GO" id="GO:0033962">
    <property type="term" value="P:P-body assembly"/>
    <property type="evidence" value="ECO:0007669"/>
    <property type="project" value="TreeGrafter"/>
</dbReference>
<comment type="function">
    <text evidence="6">As a component of the decapping complex, involved in the degradation of mRNAs. Promotes P-body formation. Translational repressor.</text>
</comment>
<accession>A0A834L927</accession>
<evidence type="ECO:0000256" key="2">
    <source>
        <dbReference type="ARBA" id="ARBA00010415"/>
    </source>
</evidence>
<proteinExistence type="inferred from homology"/>
<dbReference type="OrthoDB" id="21539at2759"/>
<keyword evidence="4" id="KW-0678">Repressor</keyword>
<evidence type="ECO:0000256" key="6">
    <source>
        <dbReference type="ARBA" id="ARBA00059323"/>
    </source>
</evidence>
<feature type="region of interest" description="Disordered" evidence="8">
    <location>
        <begin position="262"/>
        <end position="281"/>
    </location>
</feature>
<organism evidence="12 13">
    <name type="scientific">Rhododendron simsii</name>
    <name type="common">Sims's rhododendron</name>
    <dbReference type="NCBI Taxonomy" id="118357"/>
    <lineage>
        <taxon>Eukaryota</taxon>
        <taxon>Viridiplantae</taxon>
        <taxon>Streptophyta</taxon>
        <taxon>Embryophyta</taxon>
        <taxon>Tracheophyta</taxon>
        <taxon>Spermatophyta</taxon>
        <taxon>Magnoliopsida</taxon>
        <taxon>eudicotyledons</taxon>
        <taxon>Gunneridae</taxon>
        <taxon>Pentapetalae</taxon>
        <taxon>asterids</taxon>
        <taxon>Ericales</taxon>
        <taxon>Ericaceae</taxon>
        <taxon>Ericoideae</taxon>
        <taxon>Rhodoreae</taxon>
        <taxon>Rhododendron</taxon>
    </lineage>
</organism>
<evidence type="ECO:0000256" key="1">
    <source>
        <dbReference type="ARBA" id="ARBA00004201"/>
    </source>
</evidence>
<dbReference type="GO" id="GO:0000932">
    <property type="term" value="C:P-body"/>
    <property type="evidence" value="ECO:0007669"/>
    <property type="project" value="UniProtKB-SubCell"/>
</dbReference>
<dbReference type="PROSITE" id="PS51512">
    <property type="entry name" value="DFDF"/>
    <property type="match status" value="1"/>
</dbReference>
<keyword evidence="13" id="KW-1185">Reference proteome</keyword>
<evidence type="ECO:0000313" key="13">
    <source>
        <dbReference type="Proteomes" id="UP000626092"/>
    </source>
</evidence>
<dbReference type="AlphaFoldDB" id="A0A834L927"/>
<feature type="region of interest" description="Disordered" evidence="8">
    <location>
        <begin position="1"/>
        <end position="31"/>
    </location>
</feature>
<keyword evidence="5" id="KW-0507">mRNA processing</keyword>
<evidence type="ECO:0000256" key="4">
    <source>
        <dbReference type="ARBA" id="ARBA00022491"/>
    </source>
</evidence>
<evidence type="ECO:0000256" key="7">
    <source>
        <dbReference type="PROSITE-ProRule" id="PRU00846"/>
    </source>
</evidence>
<feature type="domain" description="FFD box profile" evidence="10">
    <location>
        <begin position="630"/>
        <end position="645"/>
    </location>
</feature>
<evidence type="ECO:0000259" key="10">
    <source>
        <dbReference type="PROSITE" id="PS51513"/>
    </source>
</evidence>